<accession>A0A4D7YUZ2</accession>
<keyword evidence="2" id="KW-0808">Transferase</keyword>
<evidence type="ECO:0000313" key="3">
    <source>
        <dbReference type="Proteomes" id="UP000298649"/>
    </source>
</evidence>
<dbReference type="Gene3D" id="3.40.630.30">
    <property type="match status" value="1"/>
</dbReference>
<evidence type="ECO:0000259" key="1">
    <source>
        <dbReference type="PROSITE" id="PS51186"/>
    </source>
</evidence>
<dbReference type="Pfam" id="PF00583">
    <property type="entry name" value="Acetyltransf_1"/>
    <property type="match status" value="1"/>
</dbReference>
<dbReference type="GO" id="GO:0016747">
    <property type="term" value="F:acyltransferase activity, transferring groups other than amino-acyl groups"/>
    <property type="evidence" value="ECO:0007669"/>
    <property type="project" value="InterPro"/>
</dbReference>
<dbReference type="AlphaFoldDB" id="A0A4D7YUZ2"/>
<gene>
    <name evidence="2" type="ORF">CFBP7129_25750</name>
</gene>
<organism evidence="2 3">
    <name type="scientific">Agrobacterium tumefaciens</name>
    <dbReference type="NCBI Taxonomy" id="358"/>
    <lineage>
        <taxon>Bacteria</taxon>
        <taxon>Pseudomonadati</taxon>
        <taxon>Pseudomonadota</taxon>
        <taxon>Alphaproteobacteria</taxon>
        <taxon>Hyphomicrobiales</taxon>
        <taxon>Rhizobiaceae</taxon>
        <taxon>Rhizobium/Agrobacterium group</taxon>
        <taxon>Agrobacterium</taxon>
        <taxon>Agrobacterium tumefaciens complex</taxon>
    </lineage>
</organism>
<protein>
    <submittedName>
        <fullName evidence="2">GNAT family N-acetyltransferase</fullName>
    </submittedName>
</protein>
<dbReference type="InterPro" id="IPR000182">
    <property type="entry name" value="GNAT_dom"/>
</dbReference>
<dbReference type="EMBL" id="CP039924">
    <property type="protein sequence ID" value="QCL97646.1"/>
    <property type="molecule type" value="Genomic_DNA"/>
</dbReference>
<name>A0A4D7YUZ2_AGRTU</name>
<dbReference type="NCBIfam" id="NF040501">
    <property type="entry name" value="resist_ArsN2"/>
    <property type="match status" value="1"/>
</dbReference>
<proteinExistence type="predicted"/>
<dbReference type="PROSITE" id="PS51186">
    <property type="entry name" value="GNAT"/>
    <property type="match status" value="1"/>
</dbReference>
<sequence length="145" mass="15311">MSLDLYQEPVGGHDTALRSALAAAKLPVDDLTEDGRSFYRFTRDGETVGFGGLESYGECALLRSVVVPVDQRGRGFGESVTGKLLAQARDDGAKAVYLLTDTAAPFFESLGFRNIARDAAPAAILATRQAANLCPASAALMAKDL</sequence>
<dbReference type="Proteomes" id="UP000298649">
    <property type="component" value="Plasmid pAtCFBP7129a"/>
</dbReference>
<geneLocation type="plasmid" evidence="3">
    <name>patcfbp7129a</name>
</geneLocation>
<reference evidence="2 3" key="1">
    <citation type="submission" date="2019-04" db="EMBL/GenBank/DDBJ databases">
        <title>Complete genome sequence of Agrobacterium tumefaciens CFBP7129.</title>
        <authorList>
            <person name="Haryono M."/>
            <person name="Lin Y.-C."/>
            <person name="Lai E.-M."/>
            <person name="Kuo C.-H."/>
        </authorList>
    </citation>
    <scope>NUCLEOTIDE SEQUENCE [LARGE SCALE GENOMIC DNA]</scope>
    <source>
        <strain evidence="2 3">CFBP7129</strain>
        <plasmid evidence="3">patcfbp7129a</plasmid>
    </source>
</reference>
<dbReference type="SUPFAM" id="SSF55729">
    <property type="entry name" value="Acyl-CoA N-acyltransferases (Nat)"/>
    <property type="match status" value="1"/>
</dbReference>
<dbReference type="RefSeq" id="WP_137006006.1">
    <property type="nucleotide sequence ID" value="NZ_CP039924.1"/>
</dbReference>
<keyword evidence="2" id="KW-0614">Plasmid</keyword>
<feature type="domain" description="N-acetyltransferase" evidence="1">
    <location>
        <begin position="1"/>
        <end position="145"/>
    </location>
</feature>
<evidence type="ECO:0000313" key="2">
    <source>
        <dbReference type="EMBL" id="QCL97646.1"/>
    </source>
</evidence>
<dbReference type="InterPro" id="IPR016181">
    <property type="entry name" value="Acyl_CoA_acyltransferase"/>
</dbReference>